<feature type="domain" description="PPIase FKBP-type" evidence="4">
    <location>
        <begin position="1"/>
        <end position="44"/>
    </location>
</feature>
<reference evidence="5 6" key="1">
    <citation type="journal article" date="2015" name="Proc. Natl. Acad. Sci. U.S.A.">
        <title>The resurrection genome of Boea hygrometrica: A blueprint for survival of dehydration.</title>
        <authorList>
            <person name="Xiao L."/>
            <person name="Yang G."/>
            <person name="Zhang L."/>
            <person name="Yang X."/>
            <person name="Zhao S."/>
            <person name="Ji Z."/>
            <person name="Zhou Q."/>
            <person name="Hu M."/>
            <person name="Wang Y."/>
            <person name="Chen M."/>
            <person name="Xu Y."/>
            <person name="Jin H."/>
            <person name="Xiao X."/>
            <person name="Hu G."/>
            <person name="Bao F."/>
            <person name="Hu Y."/>
            <person name="Wan P."/>
            <person name="Li L."/>
            <person name="Deng X."/>
            <person name="Kuang T."/>
            <person name="Xiang C."/>
            <person name="Zhu J.K."/>
            <person name="Oliver M.J."/>
            <person name="He Y."/>
        </authorList>
    </citation>
    <scope>NUCLEOTIDE SEQUENCE [LARGE SCALE GENOMIC DNA]</scope>
    <source>
        <strain evidence="6">cv. XS01</strain>
    </source>
</reference>
<evidence type="ECO:0000259" key="4">
    <source>
        <dbReference type="PROSITE" id="PS50059"/>
    </source>
</evidence>
<dbReference type="SUPFAM" id="SSF54534">
    <property type="entry name" value="FKBP-like"/>
    <property type="match status" value="1"/>
</dbReference>
<keyword evidence="3" id="KW-0413">Isomerase</keyword>
<evidence type="ECO:0000256" key="2">
    <source>
        <dbReference type="ARBA" id="ARBA00022803"/>
    </source>
</evidence>
<evidence type="ECO:0000256" key="3">
    <source>
        <dbReference type="PROSITE-ProRule" id="PRU00277"/>
    </source>
</evidence>
<dbReference type="GO" id="GO:0003755">
    <property type="term" value="F:peptidyl-prolyl cis-trans isomerase activity"/>
    <property type="evidence" value="ECO:0007669"/>
    <property type="project" value="UniProtKB-KW"/>
</dbReference>
<gene>
    <name evidence="5" type="ORF">F511_21427</name>
</gene>
<evidence type="ECO:0000313" key="6">
    <source>
        <dbReference type="Proteomes" id="UP000250235"/>
    </source>
</evidence>
<proteinExistence type="predicted"/>
<dbReference type="OrthoDB" id="1902587at2759"/>
<sequence length="186" mass="21342">MKSGERALLNVGWELGYGKEGNFSFPNVPPMADLVYEVELIGFDETKEGKARSDMTVEERIGAADRRKMDGNELFKEDKLLEATQQYEMGKARSDMTVEERIGAADRRKMDGNELFKEDKLLEATQQYEMAIAYMGDDFMFQLFGKYRDMALAVKNPCHLNMAACLIKLKRYDEAIAQCGIVRRYF</sequence>
<dbReference type="InterPro" id="IPR011990">
    <property type="entry name" value="TPR-like_helical_dom_sf"/>
</dbReference>
<dbReference type="Gene3D" id="1.25.40.10">
    <property type="entry name" value="Tetratricopeptide repeat domain"/>
    <property type="match status" value="2"/>
</dbReference>
<organism evidence="5 6">
    <name type="scientific">Dorcoceras hygrometricum</name>
    <dbReference type="NCBI Taxonomy" id="472368"/>
    <lineage>
        <taxon>Eukaryota</taxon>
        <taxon>Viridiplantae</taxon>
        <taxon>Streptophyta</taxon>
        <taxon>Embryophyta</taxon>
        <taxon>Tracheophyta</taxon>
        <taxon>Spermatophyta</taxon>
        <taxon>Magnoliopsida</taxon>
        <taxon>eudicotyledons</taxon>
        <taxon>Gunneridae</taxon>
        <taxon>Pentapetalae</taxon>
        <taxon>asterids</taxon>
        <taxon>lamiids</taxon>
        <taxon>Lamiales</taxon>
        <taxon>Gesneriaceae</taxon>
        <taxon>Didymocarpoideae</taxon>
        <taxon>Trichosporeae</taxon>
        <taxon>Loxocarpinae</taxon>
        <taxon>Dorcoceras</taxon>
    </lineage>
</organism>
<evidence type="ECO:0000256" key="1">
    <source>
        <dbReference type="ARBA" id="ARBA00022737"/>
    </source>
</evidence>
<dbReference type="PANTHER" id="PTHR11242:SF0">
    <property type="entry name" value="TPR_REGION DOMAIN-CONTAINING PROTEIN"/>
    <property type="match status" value="1"/>
</dbReference>
<comment type="catalytic activity">
    <reaction evidence="3">
        <text>[protein]-peptidylproline (omega=180) = [protein]-peptidylproline (omega=0)</text>
        <dbReference type="Rhea" id="RHEA:16237"/>
        <dbReference type="Rhea" id="RHEA-COMP:10747"/>
        <dbReference type="Rhea" id="RHEA-COMP:10748"/>
        <dbReference type="ChEBI" id="CHEBI:83833"/>
        <dbReference type="ChEBI" id="CHEBI:83834"/>
        <dbReference type="EC" id="5.2.1.8"/>
    </reaction>
</comment>
<keyword evidence="1" id="KW-0677">Repeat</keyword>
<dbReference type="InterPro" id="IPR046357">
    <property type="entry name" value="PPIase_dom_sf"/>
</dbReference>
<dbReference type="Proteomes" id="UP000250235">
    <property type="component" value="Unassembled WGS sequence"/>
</dbReference>
<name>A0A2Z7CAK0_9LAMI</name>
<dbReference type="AlphaFoldDB" id="A0A2Z7CAK0"/>
<dbReference type="EC" id="5.2.1.8" evidence="3"/>
<dbReference type="Pfam" id="PF00254">
    <property type="entry name" value="FKBP_C"/>
    <property type="match status" value="1"/>
</dbReference>
<dbReference type="SUPFAM" id="SSF48452">
    <property type="entry name" value="TPR-like"/>
    <property type="match status" value="1"/>
</dbReference>
<dbReference type="Gene3D" id="3.10.50.40">
    <property type="match status" value="1"/>
</dbReference>
<accession>A0A2Z7CAK0</accession>
<dbReference type="InterPro" id="IPR001179">
    <property type="entry name" value="PPIase_FKBP_dom"/>
</dbReference>
<protein>
    <recommendedName>
        <fullName evidence="3">peptidylprolyl isomerase</fullName>
        <ecNumber evidence="3">5.2.1.8</ecNumber>
    </recommendedName>
</protein>
<keyword evidence="3" id="KW-0697">Rotamase</keyword>
<dbReference type="EMBL" id="KQ998231">
    <property type="protein sequence ID" value="KZV43031.1"/>
    <property type="molecule type" value="Genomic_DNA"/>
</dbReference>
<dbReference type="PROSITE" id="PS50059">
    <property type="entry name" value="FKBP_PPIASE"/>
    <property type="match status" value="1"/>
</dbReference>
<keyword evidence="2" id="KW-0802">TPR repeat</keyword>
<evidence type="ECO:0000313" key="5">
    <source>
        <dbReference type="EMBL" id="KZV43031.1"/>
    </source>
</evidence>
<dbReference type="InterPro" id="IPR039663">
    <property type="entry name" value="AIP/AIPL1/TTC9"/>
</dbReference>
<dbReference type="PANTHER" id="PTHR11242">
    <property type="entry name" value="ARYL HYDROCARBON RECEPTOR INTERACTING PROTEIN RELATED"/>
    <property type="match status" value="1"/>
</dbReference>
<keyword evidence="6" id="KW-1185">Reference proteome</keyword>